<protein>
    <submittedName>
        <fullName evidence="2">Uncharacterized protein</fullName>
    </submittedName>
</protein>
<dbReference type="STRING" id="1915309.AXG55_09985"/>
<dbReference type="Proteomes" id="UP000184731">
    <property type="component" value="Chromosome"/>
</dbReference>
<name>A0A1L4D1Z4_9BACT</name>
<accession>A0A1L4D1Z4</accession>
<keyword evidence="3" id="KW-1185">Reference proteome</keyword>
<sequence length="212" mass="23136">MIKKSLPFMAMALSFLSSESYAEDYVKGFEAEVTCSRKVIDNTNVLKVVNSLPTEYYSYGFDKSINVPLESGDVNNKKKPFVVLNSPEIPVKSGMYCLITYTKLKIGKNFDPAIDLIPNSLPGSLNSAAKLHLTPKGIIDKVHGIGVYRKTTDIVTDPDANQNRTSLYYFYGEKNADDQQITFTLKKAPAGAANALTVGAAALAQPLDVVID</sequence>
<evidence type="ECO:0000313" key="2">
    <source>
        <dbReference type="EMBL" id="APJ04216.1"/>
    </source>
</evidence>
<feature type="chain" id="PRO_5012543807" evidence="1">
    <location>
        <begin position="23"/>
        <end position="212"/>
    </location>
</feature>
<dbReference type="AlphaFoldDB" id="A0A1L4D1Z4"/>
<reference evidence="2 3" key="1">
    <citation type="submission" date="2016-10" db="EMBL/GenBank/DDBJ databases">
        <title>Silvanigrella aquatica sp. nov., isolated from a freshwater lake located in the Black Forest, Germany, description of Silvanigrellaceae fam. nov., Silvanigrellales ord. nov., reclassification of the order Bdellovibrionales in the class Oligoflexia, reclassification of the families Bacteriovoracaceae and Halobacteriovoraceae in the new order Bacteriovoracales ord. nov., and reclassification of the family Pseudobacteriovoracaceae in the order Oligoflexiales.</title>
        <authorList>
            <person name="Hahn M.W."/>
            <person name="Schmidt J."/>
            <person name="Koll U."/>
            <person name="Rohde M."/>
            <person name="Verbag S."/>
            <person name="Pitt A."/>
            <person name="Nakai R."/>
            <person name="Naganuma T."/>
            <person name="Lang E."/>
        </authorList>
    </citation>
    <scope>NUCLEOTIDE SEQUENCE [LARGE SCALE GENOMIC DNA]</scope>
    <source>
        <strain evidence="2 3">MWH-Nonnen-W8red</strain>
    </source>
</reference>
<gene>
    <name evidence="2" type="ORF">AXG55_09985</name>
</gene>
<proteinExistence type="predicted"/>
<dbReference type="KEGG" id="saqi:AXG55_09985"/>
<evidence type="ECO:0000256" key="1">
    <source>
        <dbReference type="SAM" id="SignalP"/>
    </source>
</evidence>
<feature type="signal peptide" evidence="1">
    <location>
        <begin position="1"/>
        <end position="22"/>
    </location>
</feature>
<organism evidence="2 3">
    <name type="scientific">Silvanigrella aquatica</name>
    <dbReference type="NCBI Taxonomy" id="1915309"/>
    <lineage>
        <taxon>Bacteria</taxon>
        <taxon>Pseudomonadati</taxon>
        <taxon>Bdellovibrionota</taxon>
        <taxon>Oligoflexia</taxon>
        <taxon>Silvanigrellales</taxon>
        <taxon>Silvanigrellaceae</taxon>
        <taxon>Silvanigrella</taxon>
    </lineage>
</organism>
<evidence type="ECO:0000313" key="3">
    <source>
        <dbReference type="Proteomes" id="UP000184731"/>
    </source>
</evidence>
<dbReference type="EMBL" id="CP017834">
    <property type="protein sequence ID" value="APJ04216.1"/>
    <property type="molecule type" value="Genomic_DNA"/>
</dbReference>
<dbReference type="RefSeq" id="WP_148697970.1">
    <property type="nucleotide sequence ID" value="NZ_CP017834.1"/>
</dbReference>
<keyword evidence="1" id="KW-0732">Signal</keyword>